<accession>A0A0E3SFY6</accession>
<evidence type="ECO:0000256" key="1">
    <source>
        <dbReference type="SAM" id="Phobius"/>
    </source>
</evidence>
<dbReference type="HOGENOM" id="CLU_024435_3_1_2"/>
<keyword evidence="4" id="KW-1185">Reference proteome</keyword>
<dbReference type="KEGG" id="mbak:MSBR3_0691"/>
<dbReference type="InterPro" id="IPR055557">
    <property type="entry name" value="DUF7133"/>
</dbReference>
<dbReference type="Gene3D" id="2.120.10.30">
    <property type="entry name" value="TolB, C-terminal domain"/>
    <property type="match status" value="1"/>
</dbReference>
<dbReference type="Proteomes" id="UP000033066">
    <property type="component" value="Chromosome"/>
</dbReference>
<organism evidence="3 4">
    <name type="scientific">Methanosarcina barkeri 3</name>
    <dbReference type="NCBI Taxonomy" id="1434107"/>
    <lineage>
        <taxon>Archaea</taxon>
        <taxon>Methanobacteriati</taxon>
        <taxon>Methanobacteriota</taxon>
        <taxon>Stenosarchaea group</taxon>
        <taxon>Methanomicrobia</taxon>
        <taxon>Methanosarcinales</taxon>
        <taxon>Methanosarcinaceae</taxon>
        <taxon>Methanosarcina</taxon>
    </lineage>
</organism>
<gene>
    <name evidence="3" type="ORF">MSBR3_0691</name>
</gene>
<keyword evidence="1" id="KW-0472">Membrane</keyword>
<dbReference type="InterPro" id="IPR011042">
    <property type="entry name" value="6-blade_b-propeller_TolB-like"/>
</dbReference>
<sequence length="399" mass="44263">MKLEASDALIYLKQYGGEMKGIKVIIGFFAVIALIFVAYAALRTIPVNGCGENGTGIDCIKLPPGFSVDYYTENVEGARSMALSPNGTLFVGSRDAGKVYAVLDLNNDSKADKVLVLAEGLDMPNGVAFRNGSLYVAEVSRVIRYDDIEARLEDPPEPVVVNDNFPSDRAHGWKYIKFGPDGKLYVPVGMPCNICNKEGEDERYGTIMRMEPDGSQLEIFSKGVRNTVGFDWNPRTEELWFTDNGRDWLGDDVPPDELNRAPVQGMHFGFPYCHGGDIPDPEFGNLRNCSEFTPPEMKLGPHVAALGMTFYNGTMFPEEYRNQIFIAEHGSWNRKIPIGYRVSLVRLENGKPVSYEPFADGWLQGLAAWGRPVDVLVMPDGALLVSDDKNNAIYRISYS</sequence>
<keyword evidence="1" id="KW-0812">Transmembrane</keyword>
<reference evidence="3" key="1">
    <citation type="submission" date="2014-07" db="EMBL/GenBank/DDBJ databases">
        <title>Methanogenic archaea and the global carbon cycle.</title>
        <authorList>
            <person name="Henriksen J.R."/>
            <person name="Luke J."/>
            <person name="Reinhart S."/>
            <person name="Benedict M.N."/>
            <person name="Youngblut N.D."/>
            <person name="Metcalf M.E."/>
            <person name="Whitaker R.J."/>
            <person name="Metcalf W.W."/>
        </authorList>
    </citation>
    <scope>NUCLEOTIDE SEQUENCE [LARGE SCALE GENOMIC DNA]</scope>
    <source>
        <strain evidence="3">3</strain>
    </source>
</reference>
<dbReference type="PATRIC" id="fig|1434107.4.peg.924"/>
<keyword evidence="1" id="KW-1133">Transmembrane helix</keyword>
<evidence type="ECO:0000313" key="3">
    <source>
        <dbReference type="EMBL" id="AKB81269.1"/>
    </source>
</evidence>
<dbReference type="STRING" id="1434107.MSBR3_0691"/>
<feature type="domain" description="DUF7133" evidence="2">
    <location>
        <begin position="85"/>
        <end position="393"/>
    </location>
</feature>
<protein>
    <submittedName>
        <fullName evidence="3">L-sorbosone dehydrogenase</fullName>
    </submittedName>
</protein>
<dbReference type="InterPro" id="IPR011041">
    <property type="entry name" value="Quinoprot_gluc/sorb_DH_b-prop"/>
</dbReference>
<dbReference type="AlphaFoldDB" id="A0A0E3SFY6"/>
<dbReference type="EMBL" id="CP009517">
    <property type="protein sequence ID" value="AKB81269.1"/>
    <property type="molecule type" value="Genomic_DNA"/>
</dbReference>
<evidence type="ECO:0000313" key="4">
    <source>
        <dbReference type="Proteomes" id="UP000033066"/>
    </source>
</evidence>
<dbReference type="PANTHER" id="PTHR33546:SF1">
    <property type="entry name" value="LARGE, MULTIFUNCTIONAL SECRETED PROTEIN"/>
    <property type="match status" value="1"/>
</dbReference>
<feature type="transmembrane region" description="Helical" evidence="1">
    <location>
        <begin position="21"/>
        <end position="42"/>
    </location>
</feature>
<dbReference type="PANTHER" id="PTHR33546">
    <property type="entry name" value="LARGE, MULTIFUNCTIONAL SECRETED PROTEIN-RELATED"/>
    <property type="match status" value="1"/>
</dbReference>
<dbReference type="Pfam" id="PF23500">
    <property type="entry name" value="DUF7133"/>
    <property type="match status" value="1"/>
</dbReference>
<proteinExistence type="predicted"/>
<evidence type="ECO:0000259" key="2">
    <source>
        <dbReference type="Pfam" id="PF23500"/>
    </source>
</evidence>
<name>A0A0E3SFY6_METBA</name>
<dbReference type="SUPFAM" id="SSF50952">
    <property type="entry name" value="Soluble quinoprotein glucose dehydrogenase"/>
    <property type="match status" value="1"/>
</dbReference>